<dbReference type="EMBL" id="JANPWZ010000723">
    <property type="protein sequence ID" value="KAJ3572943.1"/>
    <property type="molecule type" value="Genomic_DNA"/>
</dbReference>
<evidence type="ECO:0000313" key="2">
    <source>
        <dbReference type="Proteomes" id="UP001148614"/>
    </source>
</evidence>
<dbReference type="AlphaFoldDB" id="A0A9W8TN77"/>
<accession>A0A9W8TN77</accession>
<dbReference type="Proteomes" id="UP001148614">
    <property type="component" value="Unassembled WGS sequence"/>
</dbReference>
<keyword evidence="2" id="KW-1185">Reference proteome</keyword>
<proteinExistence type="predicted"/>
<name>A0A9W8TN77_9PEZI</name>
<protein>
    <submittedName>
        <fullName evidence="1">Uncharacterized protein</fullName>
    </submittedName>
</protein>
<reference evidence="1" key="1">
    <citation type="submission" date="2022-07" db="EMBL/GenBank/DDBJ databases">
        <title>Genome Sequence of Xylaria arbuscula.</title>
        <authorList>
            <person name="Buettner E."/>
        </authorList>
    </citation>
    <scope>NUCLEOTIDE SEQUENCE</scope>
    <source>
        <strain evidence="1">VT107</strain>
    </source>
</reference>
<sequence>MEAADSLIMTIVHDGPITEMTYVAVVAVRDLDNRPWIDVIINSDPIAPAAKTNRSPCRGLKGPVNNKAIESWSA</sequence>
<comment type="caution">
    <text evidence="1">The sequence shown here is derived from an EMBL/GenBank/DDBJ whole genome shotgun (WGS) entry which is preliminary data.</text>
</comment>
<organism evidence="1 2">
    <name type="scientific">Xylaria arbuscula</name>
    <dbReference type="NCBI Taxonomy" id="114810"/>
    <lineage>
        <taxon>Eukaryota</taxon>
        <taxon>Fungi</taxon>
        <taxon>Dikarya</taxon>
        <taxon>Ascomycota</taxon>
        <taxon>Pezizomycotina</taxon>
        <taxon>Sordariomycetes</taxon>
        <taxon>Xylariomycetidae</taxon>
        <taxon>Xylariales</taxon>
        <taxon>Xylariaceae</taxon>
        <taxon>Xylaria</taxon>
    </lineage>
</organism>
<gene>
    <name evidence="1" type="ORF">NPX13_g4874</name>
</gene>
<evidence type="ECO:0000313" key="1">
    <source>
        <dbReference type="EMBL" id="KAJ3572943.1"/>
    </source>
</evidence>